<dbReference type="PRINTS" id="PR00723">
    <property type="entry name" value="SUBTILISIN"/>
</dbReference>
<dbReference type="Proteomes" id="UP000538292">
    <property type="component" value="Unassembled WGS sequence"/>
</dbReference>
<protein>
    <submittedName>
        <fullName evidence="8">S8 family serine peptidase</fullName>
    </submittedName>
</protein>
<dbReference type="GO" id="GO:0004252">
    <property type="term" value="F:serine-type endopeptidase activity"/>
    <property type="evidence" value="ECO:0007669"/>
    <property type="project" value="UniProtKB-UniRule"/>
</dbReference>
<evidence type="ECO:0000256" key="1">
    <source>
        <dbReference type="ARBA" id="ARBA00011073"/>
    </source>
</evidence>
<dbReference type="InterPro" id="IPR050131">
    <property type="entry name" value="Peptidase_S8_subtilisin-like"/>
</dbReference>
<dbReference type="InterPro" id="IPR022398">
    <property type="entry name" value="Peptidase_S8_His-AS"/>
</dbReference>
<keyword evidence="9" id="KW-1185">Reference proteome</keyword>
<evidence type="ECO:0000256" key="4">
    <source>
        <dbReference type="ARBA" id="ARBA00022825"/>
    </source>
</evidence>
<evidence type="ECO:0000259" key="7">
    <source>
        <dbReference type="Pfam" id="PF00082"/>
    </source>
</evidence>
<dbReference type="SUPFAM" id="SSF52743">
    <property type="entry name" value="Subtilisin-like"/>
    <property type="match status" value="1"/>
</dbReference>
<dbReference type="PROSITE" id="PS00137">
    <property type="entry name" value="SUBTILASE_HIS"/>
    <property type="match status" value="1"/>
</dbReference>
<dbReference type="InterPro" id="IPR036852">
    <property type="entry name" value="Peptidase_S8/S53_dom_sf"/>
</dbReference>
<dbReference type="PANTHER" id="PTHR43806:SF11">
    <property type="entry name" value="CEREVISIN-RELATED"/>
    <property type="match status" value="1"/>
</dbReference>
<keyword evidence="2 5" id="KW-0645">Protease</keyword>
<feature type="domain" description="Peptidase S8/S53" evidence="7">
    <location>
        <begin position="143"/>
        <end position="392"/>
    </location>
</feature>
<keyword evidence="4 5" id="KW-0720">Serine protease</keyword>
<evidence type="ECO:0000313" key="9">
    <source>
        <dbReference type="Proteomes" id="UP000538292"/>
    </source>
</evidence>
<name>A0A7W1XUK9_9BACL</name>
<evidence type="ECO:0000256" key="2">
    <source>
        <dbReference type="ARBA" id="ARBA00022670"/>
    </source>
</evidence>
<dbReference type="GO" id="GO:0006508">
    <property type="term" value="P:proteolysis"/>
    <property type="evidence" value="ECO:0007669"/>
    <property type="project" value="UniProtKB-KW"/>
</dbReference>
<dbReference type="Gene3D" id="2.60.120.380">
    <property type="match status" value="2"/>
</dbReference>
<keyword evidence="3 5" id="KW-0378">Hydrolase</keyword>
<evidence type="ECO:0000313" key="8">
    <source>
        <dbReference type="EMBL" id="MBA4603478.1"/>
    </source>
</evidence>
<dbReference type="InterPro" id="IPR023828">
    <property type="entry name" value="Peptidase_S8_Ser-AS"/>
</dbReference>
<evidence type="ECO:0000256" key="3">
    <source>
        <dbReference type="ARBA" id="ARBA00022801"/>
    </source>
</evidence>
<sequence>MLNRQLTIGLILVVSLFCTVLPAAQSQMVYSSRKTGQTWIVKWRTKVPASFWRQAEQIGNDEEGVYLVRLRQEADVEKWRQRWKTHPGVEYLHPNVRYDPGYRFANRNLLSAPGKSYYLYKTRFPQAWDFFQRKADLKKVKPITVAVVDTGVDLSHPILKPFLTEGINVKDPQAPPEDHFGHGTKVAGVIAATWGVRHGPAVGAGKIMPIKVMENGGDGEVFYTVKGIREAIRHNADIIVLAQGSWAYSRMMEEAISEAEEQGVLVVAAVGNSDYDLNQQQLYDRPLYYPAAFPSVLSVGAVNVEGNHFSISNTGPGLDLVAPGDMIYTTTINDSFSFESGTSFAAPQVAGAAALVWQLHPDYSAREIRMLLSQTASKPSRSPEWDEKTGFGILNAYRALRTTGINPDPGEPNDSPQQARLFSLSQELDLVLTEGDQDWYVLNLDQAGKLHIDLVHNGSKEKVQLFVHQLPAKRKQSYSLLPQAGKNRIEISVPKGKTYFRWTVPQKVAGQVKLKFHVTFSAAADNYEKNDMLSQAAPLPVKETKAVYEATISKQGDIDWYQVVLTEPGDLNISVQPGTPRFDPVIFKVQADNWEKMRYDEKNEGGTETLQLNVEPGQLYFRVTDYAGNPIDRPYQIAISFEQRDSSIYENKKK</sequence>
<feature type="active site" description="Charge relay system" evidence="5">
    <location>
        <position position="182"/>
    </location>
</feature>
<accession>A0A7W1XUK9</accession>
<proteinExistence type="inferred from homology"/>
<comment type="similarity">
    <text evidence="1 5 6">Belongs to the peptidase S8 family.</text>
</comment>
<dbReference type="SUPFAM" id="SSF89260">
    <property type="entry name" value="Collagen-binding domain"/>
    <property type="match status" value="1"/>
</dbReference>
<evidence type="ECO:0000256" key="6">
    <source>
        <dbReference type="RuleBase" id="RU003355"/>
    </source>
</evidence>
<dbReference type="RefSeq" id="WP_181741954.1">
    <property type="nucleotide sequence ID" value="NZ_JACEOL010000055.1"/>
</dbReference>
<feature type="active site" description="Charge relay system" evidence="5">
    <location>
        <position position="149"/>
    </location>
</feature>
<evidence type="ECO:0000256" key="5">
    <source>
        <dbReference type="PROSITE-ProRule" id="PRU01240"/>
    </source>
</evidence>
<reference evidence="8 9" key="1">
    <citation type="submission" date="2020-07" db="EMBL/GenBank/DDBJ databases">
        <title>Thermoactinomyces phylogeny.</title>
        <authorList>
            <person name="Dunlap C."/>
        </authorList>
    </citation>
    <scope>NUCLEOTIDE SEQUENCE [LARGE SCALE GENOMIC DNA]</scope>
    <source>
        <strain evidence="8 9">AMNI-1</strain>
    </source>
</reference>
<dbReference type="EMBL" id="JACEOL010000055">
    <property type="protein sequence ID" value="MBA4603478.1"/>
    <property type="molecule type" value="Genomic_DNA"/>
</dbReference>
<dbReference type="InterPro" id="IPR023827">
    <property type="entry name" value="Peptidase_S8_Asp-AS"/>
</dbReference>
<dbReference type="PROSITE" id="PS51892">
    <property type="entry name" value="SUBTILASE"/>
    <property type="match status" value="1"/>
</dbReference>
<dbReference type="Gene3D" id="3.40.50.200">
    <property type="entry name" value="Peptidase S8/S53 domain"/>
    <property type="match status" value="1"/>
</dbReference>
<dbReference type="Pfam" id="PF00082">
    <property type="entry name" value="Peptidase_S8"/>
    <property type="match status" value="1"/>
</dbReference>
<dbReference type="PANTHER" id="PTHR43806">
    <property type="entry name" value="PEPTIDASE S8"/>
    <property type="match status" value="1"/>
</dbReference>
<dbReference type="InterPro" id="IPR015500">
    <property type="entry name" value="Peptidase_S8_subtilisin-rel"/>
</dbReference>
<comment type="caution">
    <text evidence="8">The sequence shown here is derived from an EMBL/GenBank/DDBJ whole genome shotgun (WGS) entry which is preliminary data.</text>
</comment>
<feature type="active site" description="Charge relay system" evidence="5">
    <location>
        <position position="343"/>
    </location>
</feature>
<dbReference type="PROSITE" id="PS00136">
    <property type="entry name" value="SUBTILASE_ASP"/>
    <property type="match status" value="1"/>
</dbReference>
<dbReference type="AlphaFoldDB" id="A0A7W1XUK9"/>
<dbReference type="InterPro" id="IPR000209">
    <property type="entry name" value="Peptidase_S8/S53_dom"/>
</dbReference>
<organism evidence="8 9">
    <name type="scientific">Thermoactinomyces mirandus</name>
    <dbReference type="NCBI Taxonomy" id="2756294"/>
    <lineage>
        <taxon>Bacteria</taxon>
        <taxon>Bacillati</taxon>
        <taxon>Bacillota</taxon>
        <taxon>Bacilli</taxon>
        <taxon>Bacillales</taxon>
        <taxon>Thermoactinomycetaceae</taxon>
        <taxon>Thermoactinomyces</taxon>
    </lineage>
</organism>
<dbReference type="PROSITE" id="PS00138">
    <property type="entry name" value="SUBTILASE_SER"/>
    <property type="match status" value="1"/>
</dbReference>
<gene>
    <name evidence="8" type="ORF">H2C83_14420</name>
</gene>